<evidence type="ECO:0000256" key="1">
    <source>
        <dbReference type="SAM" id="Phobius"/>
    </source>
</evidence>
<evidence type="ECO:0000313" key="2">
    <source>
        <dbReference type="EMBL" id="MDC7718995.1"/>
    </source>
</evidence>
<protein>
    <submittedName>
        <fullName evidence="2">Uncharacterized protein</fullName>
    </submittedName>
</protein>
<comment type="caution">
    <text evidence="2">The sequence shown here is derived from an EMBL/GenBank/DDBJ whole genome shotgun (WGS) entry which is preliminary data.</text>
</comment>
<organism evidence="2 3">
    <name type="scientific">Vogesella aquatica</name>
    <dbReference type="NCBI Taxonomy" id="2984206"/>
    <lineage>
        <taxon>Bacteria</taxon>
        <taxon>Pseudomonadati</taxon>
        <taxon>Pseudomonadota</taxon>
        <taxon>Betaproteobacteria</taxon>
        <taxon>Neisseriales</taxon>
        <taxon>Chromobacteriaceae</taxon>
        <taxon>Vogesella</taxon>
    </lineage>
</organism>
<evidence type="ECO:0000313" key="3">
    <source>
        <dbReference type="Proteomes" id="UP001219956"/>
    </source>
</evidence>
<proteinExistence type="predicted"/>
<keyword evidence="1" id="KW-1133">Transmembrane helix</keyword>
<dbReference type="Proteomes" id="UP001219956">
    <property type="component" value="Unassembled WGS sequence"/>
</dbReference>
<keyword evidence="3" id="KW-1185">Reference proteome</keyword>
<gene>
    <name evidence="2" type="ORF">PQU95_17470</name>
</gene>
<feature type="transmembrane region" description="Helical" evidence="1">
    <location>
        <begin position="20"/>
        <end position="39"/>
    </location>
</feature>
<keyword evidence="1" id="KW-0812">Transmembrane</keyword>
<keyword evidence="1" id="KW-0472">Membrane</keyword>
<sequence length="152" mass="16526">MKTDYPQAQPPPSPLYAGFFTSWPRALPSAGAFVVSGAWHRKGMNMKARNKKSQPWQRLASLKDLARVFPDIERHSTRVPVGRKAGVHGQCPVCNSHRYLGKQLALSLDGGQHCAAVCDSCHAAVSVSGGYAFTVVHRLAQQQHYIKGAASC</sequence>
<dbReference type="RefSeq" id="WP_272753193.1">
    <property type="nucleotide sequence ID" value="NZ_JAQQLF010000029.1"/>
</dbReference>
<dbReference type="EMBL" id="JAQQLF010000029">
    <property type="protein sequence ID" value="MDC7718995.1"/>
    <property type="molecule type" value="Genomic_DNA"/>
</dbReference>
<reference evidence="2 3" key="1">
    <citation type="submission" date="2023-01" db="EMBL/GenBank/DDBJ databases">
        <title>Novel species of the genus Vogesella isolated from rivers.</title>
        <authorList>
            <person name="Lu H."/>
        </authorList>
    </citation>
    <scope>NUCLEOTIDE SEQUENCE [LARGE SCALE GENOMIC DNA]</scope>
    <source>
        <strain evidence="2 3">DC21W</strain>
    </source>
</reference>
<accession>A0ABT5J2B6</accession>
<name>A0ABT5J2B6_9NEIS</name>